<gene>
    <name evidence="13" type="ORF">FJM67_09105</name>
</gene>
<evidence type="ECO:0000259" key="12">
    <source>
        <dbReference type="PROSITE" id="PS50885"/>
    </source>
</evidence>
<evidence type="ECO:0000259" key="9">
    <source>
        <dbReference type="PROSITE" id="PS50112"/>
    </source>
</evidence>
<feature type="domain" description="PAC" evidence="10">
    <location>
        <begin position="92"/>
        <end position="149"/>
    </location>
</feature>
<comment type="subcellular location">
    <subcellularLocation>
        <location evidence="1">Membrane</location>
    </subcellularLocation>
</comment>
<evidence type="ECO:0000256" key="7">
    <source>
        <dbReference type="SAM" id="MobiDB-lite"/>
    </source>
</evidence>
<dbReference type="EMBL" id="VFRR01000015">
    <property type="protein sequence ID" value="TPE51544.1"/>
    <property type="molecule type" value="Genomic_DNA"/>
</dbReference>
<keyword evidence="6" id="KW-0175">Coiled coil</keyword>
<dbReference type="InterPro" id="IPR000700">
    <property type="entry name" value="PAS-assoc_C"/>
</dbReference>
<feature type="domain" description="PAS" evidence="9">
    <location>
        <begin position="21"/>
        <end position="68"/>
    </location>
</feature>
<keyword evidence="2" id="KW-0488">Methylation</keyword>
<evidence type="ECO:0000256" key="2">
    <source>
        <dbReference type="ARBA" id="ARBA00022481"/>
    </source>
</evidence>
<dbReference type="InterPro" id="IPR001610">
    <property type="entry name" value="PAC"/>
</dbReference>
<dbReference type="FunFam" id="1.10.287.950:FF:000001">
    <property type="entry name" value="Methyl-accepting chemotaxis sensory transducer"/>
    <property type="match status" value="1"/>
</dbReference>
<dbReference type="PROSITE" id="PS50885">
    <property type="entry name" value="HAMP"/>
    <property type="match status" value="1"/>
</dbReference>
<feature type="coiled-coil region" evidence="6">
    <location>
        <begin position="525"/>
        <end position="563"/>
    </location>
</feature>
<dbReference type="PROSITE" id="PS50111">
    <property type="entry name" value="CHEMOTAXIS_TRANSDUC_2"/>
    <property type="match status" value="1"/>
</dbReference>
<dbReference type="PRINTS" id="PR00260">
    <property type="entry name" value="CHEMTRNSDUCR"/>
</dbReference>
<evidence type="ECO:0000256" key="6">
    <source>
        <dbReference type="SAM" id="Coils"/>
    </source>
</evidence>
<organism evidence="13 14">
    <name type="scientific">Maribrevibacterium harenarium</name>
    <dbReference type="NCBI Taxonomy" id="2589817"/>
    <lineage>
        <taxon>Bacteria</taxon>
        <taxon>Pseudomonadati</taxon>
        <taxon>Pseudomonadota</taxon>
        <taxon>Gammaproteobacteria</taxon>
        <taxon>Oceanospirillales</taxon>
        <taxon>Oceanospirillaceae</taxon>
        <taxon>Maribrevibacterium</taxon>
    </lineage>
</organism>
<evidence type="ECO:0000259" key="8">
    <source>
        <dbReference type="PROSITE" id="PS50111"/>
    </source>
</evidence>
<feature type="compositionally biased region" description="Low complexity" evidence="7">
    <location>
        <begin position="600"/>
        <end position="613"/>
    </location>
</feature>
<dbReference type="InterPro" id="IPR004089">
    <property type="entry name" value="MCPsignal_dom"/>
</dbReference>
<feature type="domain" description="T-SNARE coiled-coil homology" evidence="11">
    <location>
        <begin position="484"/>
        <end position="546"/>
    </location>
</feature>
<dbReference type="OrthoDB" id="9765776at2"/>
<dbReference type="SMART" id="SM00091">
    <property type="entry name" value="PAS"/>
    <property type="match status" value="2"/>
</dbReference>
<dbReference type="Pfam" id="PF08447">
    <property type="entry name" value="PAS_3"/>
    <property type="match status" value="1"/>
</dbReference>
<dbReference type="InterPro" id="IPR013655">
    <property type="entry name" value="PAS_fold_3"/>
</dbReference>
<dbReference type="SUPFAM" id="SSF55785">
    <property type="entry name" value="PYP-like sensor domain (PAS domain)"/>
    <property type="match status" value="2"/>
</dbReference>
<dbReference type="GO" id="GO:0005886">
    <property type="term" value="C:plasma membrane"/>
    <property type="evidence" value="ECO:0007669"/>
    <property type="project" value="TreeGrafter"/>
</dbReference>
<reference evidence="13 14" key="1">
    <citation type="submission" date="2019-06" db="EMBL/GenBank/DDBJ databases">
        <title>A novel bacterium of genus Marinomonas, isolated from coastal sand.</title>
        <authorList>
            <person name="Huang H."/>
            <person name="Mo K."/>
            <person name="Hu Y."/>
        </authorList>
    </citation>
    <scope>NUCLEOTIDE SEQUENCE [LARGE SCALE GENOMIC DNA]</scope>
    <source>
        <strain evidence="13 14">HB171799</strain>
    </source>
</reference>
<dbReference type="NCBIfam" id="TIGR00229">
    <property type="entry name" value="sensory_box"/>
    <property type="match status" value="2"/>
</dbReference>
<feature type="domain" description="HAMP" evidence="12">
    <location>
        <begin position="267"/>
        <end position="320"/>
    </location>
</feature>
<dbReference type="PANTHER" id="PTHR43531">
    <property type="entry name" value="PROTEIN ICFG"/>
    <property type="match status" value="1"/>
</dbReference>
<dbReference type="InterPro" id="IPR004090">
    <property type="entry name" value="Chemotax_Me-accpt_rcpt"/>
</dbReference>
<dbReference type="GO" id="GO:0007165">
    <property type="term" value="P:signal transduction"/>
    <property type="evidence" value="ECO:0007669"/>
    <property type="project" value="UniProtKB-KW"/>
</dbReference>
<accession>A0A501WTV0</accession>
<evidence type="ECO:0000256" key="3">
    <source>
        <dbReference type="ARBA" id="ARBA00023224"/>
    </source>
</evidence>
<comment type="caution">
    <text evidence="13">The sequence shown here is derived from an EMBL/GenBank/DDBJ whole genome shotgun (WGS) entry which is preliminary data.</text>
</comment>
<dbReference type="PROSITE" id="PS50192">
    <property type="entry name" value="T_SNARE"/>
    <property type="match status" value="1"/>
</dbReference>
<feature type="domain" description="PAS" evidence="9">
    <location>
        <begin position="160"/>
        <end position="190"/>
    </location>
</feature>
<dbReference type="Pfam" id="PF00015">
    <property type="entry name" value="MCPsignal"/>
    <property type="match status" value="1"/>
</dbReference>
<comment type="similarity">
    <text evidence="4">Belongs to the methyl-accepting chemotaxis (MCP) protein family.</text>
</comment>
<evidence type="ECO:0000313" key="13">
    <source>
        <dbReference type="EMBL" id="TPE51544.1"/>
    </source>
</evidence>
<evidence type="ECO:0000256" key="4">
    <source>
        <dbReference type="ARBA" id="ARBA00029447"/>
    </source>
</evidence>
<dbReference type="SMART" id="SM00086">
    <property type="entry name" value="PAC"/>
    <property type="match status" value="2"/>
</dbReference>
<keyword evidence="14" id="KW-1185">Reference proteome</keyword>
<dbReference type="Gene3D" id="3.30.450.20">
    <property type="entry name" value="PAS domain"/>
    <property type="match status" value="2"/>
</dbReference>
<dbReference type="InterPro" id="IPR000727">
    <property type="entry name" value="T_SNARE_dom"/>
</dbReference>
<feature type="region of interest" description="Disordered" evidence="7">
    <location>
        <begin position="337"/>
        <end position="361"/>
    </location>
</feature>
<dbReference type="Gene3D" id="1.10.287.950">
    <property type="entry name" value="Methyl-accepting chemotaxis protein"/>
    <property type="match status" value="1"/>
</dbReference>
<feature type="domain" description="PAC" evidence="10">
    <location>
        <begin position="217"/>
        <end position="271"/>
    </location>
</feature>
<evidence type="ECO:0000259" key="11">
    <source>
        <dbReference type="PROSITE" id="PS50192"/>
    </source>
</evidence>
<sequence>MFKNLFAAPVDDTKTLVSKEELISLRGQIEALSRSQAVIEFDLQGNIVHANDNFLKTLGYQLSEIVGKHHSIFVDASYKSSNDYRLFWEKLRAGEFQVGEFCRITKTGERVWIEASYNPIFDSSGKPYKVVKYASDITAKKNAAADMNSQLTAISKAQAVISFDLDGKILDANDNFLACLGYQLKEVQGQHHSLFVDKDYRQSEEYQSFWRRLRSGEHFVGRFPRIAKTGQVIWIQANYSPIVDALGNIYKVVKYATDITAQVEAEQQLQAVVAEVNLAIEAASANDLTKRIPLDGKDGALLSLCEGVNGLLVTMTEIISQIKEASDAVYTGAREISNGNSDLSSRTEQQASNLEETASSMEQLTSTVRQNSDNAKQATSLASSAVNVATSGGDLIEEVVRTMASINESSQKIADIIGMIDGIAFQTNILALNAAVEAARAGEQGRGFAVVASEVRTLAQRSANAAKDIKDLISESAAKIATGNELVGKSGETMREIVTSIKSVSDIMSEIAAASIEQSSGLDEISRAVAQMDEMTQQNAALVEEAAAASESLLNQADQLSSNVNQFIVDDGRSAPRLSASASFAKPKSQPLKGIPKQLSKPATKSASSSARKPLPKPKVQDDDGWEEF</sequence>
<keyword evidence="3 5" id="KW-0807">Transducer</keyword>
<dbReference type="CDD" id="cd11386">
    <property type="entry name" value="MCP_signal"/>
    <property type="match status" value="1"/>
</dbReference>
<protein>
    <submittedName>
        <fullName evidence="13">PAS domain S-box protein</fullName>
    </submittedName>
</protein>
<name>A0A501WTV0_9GAMM</name>
<dbReference type="Pfam" id="PF13426">
    <property type="entry name" value="PAS_9"/>
    <property type="match status" value="1"/>
</dbReference>
<evidence type="ECO:0000256" key="5">
    <source>
        <dbReference type="PROSITE-ProRule" id="PRU00284"/>
    </source>
</evidence>
<dbReference type="PROSITE" id="PS50112">
    <property type="entry name" value="PAS"/>
    <property type="match status" value="2"/>
</dbReference>
<dbReference type="SMART" id="SM00283">
    <property type="entry name" value="MA"/>
    <property type="match status" value="1"/>
</dbReference>
<evidence type="ECO:0000313" key="14">
    <source>
        <dbReference type="Proteomes" id="UP000315901"/>
    </source>
</evidence>
<dbReference type="PROSITE" id="PS50113">
    <property type="entry name" value="PAC"/>
    <property type="match status" value="2"/>
</dbReference>
<evidence type="ECO:0000259" key="10">
    <source>
        <dbReference type="PROSITE" id="PS50113"/>
    </source>
</evidence>
<dbReference type="GO" id="GO:0006935">
    <property type="term" value="P:chemotaxis"/>
    <property type="evidence" value="ECO:0007669"/>
    <property type="project" value="InterPro"/>
</dbReference>
<proteinExistence type="inferred from homology"/>
<feature type="domain" description="Methyl-accepting transducer" evidence="8">
    <location>
        <begin position="325"/>
        <end position="554"/>
    </location>
</feature>
<feature type="region of interest" description="Disordered" evidence="7">
    <location>
        <begin position="579"/>
        <end position="629"/>
    </location>
</feature>
<dbReference type="AlphaFoldDB" id="A0A501WTV0"/>
<dbReference type="SUPFAM" id="SSF58104">
    <property type="entry name" value="Methyl-accepting chemotaxis protein (MCP) signaling domain"/>
    <property type="match status" value="1"/>
</dbReference>
<dbReference type="CDD" id="cd00130">
    <property type="entry name" value="PAS"/>
    <property type="match status" value="2"/>
</dbReference>
<dbReference type="InterPro" id="IPR035965">
    <property type="entry name" value="PAS-like_dom_sf"/>
</dbReference>
<dbReference type="GO" id="GO:0004888">
    <property type="term" value="F:transmembrane signaling receptor activity"/>
    <property type="evidence" value="ECO:0007669"/>
    <property type="project" value="InterPro"/>
</dbReference>
<dbReference type="InterPro" id="IPR000014">
    <property type="entry name" value="PAS"/>
</dbReference>
<dbReference type="PANTHER" id="PTHR43531:SF14">
    <property type="entry name" value="METHYL-ACCEPTING CHEMOTAXIS PROTEIN I-RELATED"/>
    <property type="match status" value="1"/>
</dbReference>
<dbReference type="RefSeq" id="WP_140588621.1">
    <property type="nucleotide sequence ID" value="NZ_VFRR01000015.1"/>
</dbReference>
<dbReference type="Proteomes" id="UP000315901">
    <property type="component" value="Unassembled WGS sequence"/>
</dbReference>
<evidence type="ECO:0000256" key="1">
    <source>
        <dbReference type="ARBA" id="ARBA00004370"/>
    </source>
</evidence>
<dbReference type="InterPro" id="IPR003660">
    <property type="entry name" value="HAMP_dom"/>
</dbReference>
<dbReference type="InterPro" id="IPR051310">
    <property type="entry name" value="MCP_chemotaxis"/>
</dbReference>